<reference evidence="3" key="1">
    <citation type="submission" date="2023-01" db="EMBL/GenBank/DDBJ databases">
        <title>Human gut microbiome strain richness.</title>
        <authorList>
            <person name="Chen-Liaw A."/>
        </authorList>
    </citation>
    <scope>NUCLEOTIDE SEQUENCE</scope>
    <source>
        <strain evidence="3">D55st1_G4_D55t1_190419</strain>
    </source>
</reference>
<name>A0AAW6FTW2_9FIRM</name>
<gene>
    <name evidence="3" type="ORF">POG00_06445</name>
</gene>
<dbReference type="Gene3D" id="3.40.1170.60">
    <property type="match status" value="1"/>
</dbReference>
<accession>A0AAW6FTW2</accession>
<dbReference type="GO" id="GO:0003887">
    <property type="term" value="F:DNA-directed DNA polymerase activity"/>
    <property type="evidence" value="ECO:0007669"/>
    <property type="project" value="TreeGrafter"/>
</dbReference>
<dbReference type="Pfam" id="PF11799">
    <property type="entry name" value="IMS_C"/>
    <property type="match status" value="1"/>
</dbReference>
<dbReference type="InterPro" id="IPR043128">
    <property type="entry name" value="Rev_trsase/Diguanyl_cyclase"/>
</dbReference>
<dbReference type="GO" id="GO:0003684">
    <property type="term" value="F:damaged DNA binding"/>
    <property type="evidence" value="ECO:0007669"/>
    <property type="project" value="InterPro"/>
</dbReference>
<dbReference type="Proteomes" id="UP001220658">
    <property type="component" value="Unassembled WGS sequence"/>
</dbReference>
<comment type="caution">
    <text evidence="3">The sequence shown here is derived from an EMBL/GenBank/DDBJ whole genome shotgun (WGS) entry which is preliminary data.</text>
</comment>
<dbReference type="GO" id="GO:0042276">
    <property type="term" value="P:error-prone translesion synthesis"/>
    <property type="evidence" value="ECO:0007669"/>
    <property type="project" value="TreeGrafter"/>
</dbReference>
<dbReference type="PROSITE" id="PS50173">
    <property type="entry name" value="UMUC"/>
    <property type="match status" value="1"/>
</dbReference>
<evidence type="ECO:0000259" key="2">
    <source>
        <dbReference type="PROSITE" id="PS50173"/>
    </source>
</evidence>
<comment type="similarity">
    <text evidence="1">Belongs to the DNA polymerase type-Y family.</text>
</comment>
<dbReference type="InterPro" id="IPR043502">
    <property type="entry name" value="DNA/RNA_pol_sf"/>
</dbReference>
<evidence type="ECO:0000313" key="4">
    <source>
        <dbReference type="Proteomes" id="UP001220658"/>
    </source>
</evidence>
<dbReference type="EMBL" id="JAQNCK010000015">
    <property type="protein sequence ID" value="MDC0828352.1"/>
    <property type="molecule type" value="Genomic_DNA"/>
</dbReference>
<protein>
    <submittedName>
        <fullName evidence="3">DNA repair protein</fullName>
    </submittedName>
</protein>
<evidence type="ECO:0000256" key="1">
    <source>
        <dbReference type="ARBA" id="ARBA00010945"/>
    </source>
</evidence>
<evidence type="ECO:0000313" key="3">
    <source>
        <dbReference type="EMBL" id="MDC0828352.1"/>
    </source>
</evidence>
<proteinExistence type="inferred from homology"/>
<dbReference type="InterPro" id="IPR017961">
    <property type="entry name" value="DNA_pol_Y-fam_little_finger"/>
</dbReference>
<organism evidence="3 4">
    <name type="scientific">Faecalitalea cylindroides</name>
    <dbReference type="NCBI Taxonomy" id="39483"/>
    <lineage>
        <taxon>Bacteria</taxon>
        <taxon>Bacillati</taxon>
        <taxon>Bacillota</taxon>
        <taxon>Erysipelotrichia</taxon>
        <taxon>Erysipelotrichales</taxon>
        <taxon>Erysipelotrichaceae</taxon>
        <taxon>Faecalitalea</taxon>
    </lineage>
</organism>
<dbReference type="PANTHER" id="PTHR11076:SF35">
    <property type="entry name" value="DNA REPAIR PROTEIN HOMOLOG YOBH"/>
    <property type="match status" value="1"/>
</dbReference>
<dbReference type="Gene3D" id="3.30.70.270">
    <property type="match status" value="1"/>
</dbReference>
<dbReference type="Gene3D" id="1.10.150.20">
    <property type="entry name" value="5' to 3' exonuclease, C-terminal subdomain"/>
    <property type="match status" value="1"/>
</dbReference>
<sequence>MEETNKIYLCIDLKSFYASVECVERGLDPFEVNLVVADPDRGGGAITLAATPAIKKLGVPSRGRIYEIPDNIEYIIARPRMHLYMEYSAKIYSIFLKHIAPEDIHVYSIDEAFLDATPYLELYGLTPKQLARRILEDIYDETGITATVGIGTNLFLTKVALDITAKHTPDNMGYLDEELFRQKLWKHTPLTDFWMIGPGTARHLAKLGVFDLYDLTQFPEWILYKEFGINAEILIDHAWGREPVEIKDIKAYKPTSNSISNSQILFEDYNVNDAYLILKEMVDSNVLVLTEKHLVTDHISLFIGYSKDKRKPSRGSRKITNRTNSYRILMEEFRLLYKKIVDPTYPIRHIGISFGNVKDEIYEQYDLFVDIEEIEKERKLQQTLVDIRNKFGKNAVLKGMNYLDKGTARYRNTTIGGHKA</sequence>
<feature type="domain" description="UmuC" evidence="2">
    <location>
        <begin position="8"/>
        <end position="197"/>
    </location>
</feature>
<dbReference type="InterPro" id="IPR050116">
    <property type="entry name" value="DNA_polymerase-Y"/>
</dbReference>
<dbReference type="SUPFAM" id="SSF56672">
    <property type="entry name" value="DNA/RNA polymerases"/>
    <property type="match status" value="1"/>
</dbReference>
<dbReference type="GO" id="GO:0006281">
    <property type="term" value="P:DNA repair"/>
    <property type="evidence" value="ECO:0007669"/>
    <property type="project" value="InterPro"/>
</dbReference>
<dbReference type="AlphaFoldDB" id="A0AAW6FTW2"/>
<dbReference type="GO" id="GO:0009432">
    <property type="term" value="P:SOS response"/>
    <property type="evidence" value="ECO:0007669"/>
    <property type="project" value="TreeGrafter"/>
</dbReference>
<dbReference type="PANTHER" id="PTHR11076">
    <property type="entry name" value="DNA REPAIR POLYMERASE UMUC / TRANSFERASE FAMILY MEMBER"/>
    <property type="match status" value="1"/>
</dbReference>
<dbReference type="GO" id="GO:0005829">
    <property type="term" value="C:cytosol"/>
    <property type="evidence" value="ECO:0007669"/>
    <property type="project" value="TreeGrafter"/>
</dbReference>
<dbReference type="InterPro" id="IPR001126">
    <property type="entry name" value="UmuC"/>
</dbReference>
<dbReference type="RefSeq" id="WP_195191417.1">
    <property type="nucleotide sequence ID" value="NZ_JADMUL010000019.1"/>
</dbReference>
<dbReference type="Pfam" id="PF00817">
    <property type="entry name" value="IMS"/>
    <property type="match status" value="1"/>
</dbReference>